<dbReference type="EMBL" id="VIAE01000010">
    <property type="protein sequence ID" value="TVY12115.1"/>
    <property type="molecule type" value="Genomic_DNA"/>
</dbReference>
<reference evidence="1 2" key="1">
    <citation type="submission" date="2019-06" db="EMBL/GenBank/DDBJ databases">
        <title>Draft Genome Sequence of Candidatus Phytoplasma pini-Related Strain MDPP: A Resource for Comparative Genomics of Gymnosperm-infecting Phytoplasmas.</title>
        <authorList>
            <person name="Cai W."/>
            <person name="Costanzo S."/>
            <person name="Shao J."/>
            <person name="Zhao Y."/>
            <person name="Davis R."/>
        </authorList>
    </citation>
    <scope>NUCLEOTIDE SEQUENCE [LARGE SCALE GENOMIC DNA]</scope>
    <source>
        <strain evidence="1 2">MDPP</strain>
    </source>
</reference>
<evidence type="ECO:0000313" key="2">
    <source>
        <dbReference type="Proteomes" id="UP000320078"/>
    </source>
</evidence>
<dbReference type="RefSeq" id="WP_144658520.1">
    <property type="nucleotide sequence ID" value="NZ_VIAE01000010.1"/>
</dbReference>
<dbReference type="OrthoDB" id="385876at2"/>
<sequence length="181" mass="22625">MRIIPYELYKYAPDFSLCALRKEFGIYNYCLNKQKTNKAMQPFLNMGFDYFHLSFDEWIKEMKKRKHYINSFHLFYADRHTYPKIKTDFFLILECCIQWELKNFISYQNYLSWFEITNKIFKDRNNYSLYQFNSGIYKKLMFWYQKKFMTKNKNNNLKPKKLNMEIVFENFHNIFKNYNQL</sequence>
<protein>
    <submittedName>
        <fullName evidence="1">Uncharacterized protein</fullName>
    </submittedName>
</protein>
<proteinExistence type="predicted"/>
<name>A0A559KJ07_9MOLU</name>
<keyword evidence="2" id="KW-1185">Reference proteome</keyword>
<evidence type="ECO:0000313" key="1">
    <source>
        <dbReference type="EMBL" id="TVY12115.1"/>
    </source>
</evidence>
<comment type="caution">
    <text evidence="1">The sequence shown here is derived from an EMBL/GenBank/DDBJ whole genome shotgun (WGS) entry which is preliminary data.</text>
</comment>
<dbReference type="Proteomes" id="UP000320078">
    <property type="component" value="Unassembled WGS sequence"/>
</dbReference>
<gene>
    <name evidence="1" type="ORF">MDPP_00327</name>
</gene>
<dbReference type="AlphaFoldDB" id="A0A559KJ07"/>
<organism evidence="1 2">
    <name type="scientific">Candidatus Phytoplasma pini</name>
    <dbReference type="NCBI Taxonomy" id="267362"/>
    <lineage>
        <taxon>Bacteria</taxon>
        <taxon>Bacillati</taxon>
        <taxon>Mycoplasmatota</taxon>
        <taxon>Mollicutes</taxon>
        <taxon>Acholeplasmatales</taxon>
        <taxon>Acholeplasmataceae</taxon>
        <taxon>Candidatus Phytoplasma</taxon>
    </lineage>
</organism>
<accession>A0A559KJ07</accession>